<name>A0A9W9N4J1_9EURO</name>
<feature type="compositionally biased region" description="Basic residues" evidence="11">
    <location>
        <begin position="8"/>
        <end position="22"/>
    </location>
</feature>
<dbReference type="OrthoDB" id="10264378at2759"/>
<keyword evidence="9 10" id="KW-0687">Ribonucleoprotein</keyword>
<evidence type="ECO:0000256" key="11">
    <source>
        <dbReference type="SAM" id="MobiDB-lite"/>
    </source>
</evidence>
<dbReference type="RefSeq" id="XP_058310804.1">
    <property type="nucleotide sequence ID" value="XM_058451342.1"/>
</dbReference>
<proteinExistence type="inferred from homology"/>
<dbReference type="PANTHER" id="PTHR12933:SF0">
    <property type="entry name" value="U3 SMALL NUCLEOLAR RNA-ASSOCIATED PROTEIN 25 HOMOLOG"/>
    <property type="match status" value="1"/>
</dbReference>
<dbReference type="InterPro" id="IPR053940">
    <property type="entry name" value="UTP25_NTPase-like"/>
</dbReference>
<evidence type="ECO:0000313" key="14">
    <source>
        <dbReference type="EMBL" id="KAJ5212634.1"/>
    </source>
</evidence>
<dbReference type="InterPro" id="IPR010678">
    <property type="entry name" value="UTP25"/>
</dbReference>
<feature type="region of interest" description="Disordered" evidence="11">
    <location>
        <begin position="1"/>
        <end position="158"/>
    </location>
</feature>
<evidence type="ECO:0000259" key="13">
    <source>
        <dbReference type="Pfam" id="PF22916"/>
    </source>
</evidence>
<dbReference type="Gene3D" id="3.40.50.300">
    <property type="entry name" value="P-loop containing nucleotide triphosphate hydrolases"/>
    <property type="match status" value="1"/>
</dbReference>
<comment type="function">
    <text evidence="1 10">DEAD-box RNA helicase-like protein required for pre-18S rRNA processing, specifically at sites A0, A1, and A2.</text>
</comment>
<dbReference type="Proteomes" id="UP001150904">
    <property type="component" value="Unassembled WGS sequence"/>
</dbReference>
<comment type="similarity">
    <text evidence="3 10">Belongs to the UTP25 family.</text>
</comment>
<evidence type="ECO:0000313" key="15">
    <source>
        <dbReference type="Proteomes" id="UP001150904"/>
    </source>
</evidence>
<dbReference type="GO" id="GO:0032040">
    <property type="term" value="C:small-subunit processome"/>
    <property type="evidence" value="ECO:0007669"/>
    <property type="project" value="TreeGrafter"/>
</dbReference>
<protein>
    <recommendedName>
        <fullName evidence="5 10">U3 small nucleolar RNA-associated protein 25</fullName>
        <shortName evidence="10">U3 snoRNA-associated protein 25</shortName>
    </recommendedName>
</protein>
<evidence type="ECO:0000256" key="5">
    <source>
        <dbReference type="ARBA" id="ARBA00015422"/>
    </source>
</evidence>
<keyword evidence="8 10" id="KW-0539">Nucleus</keyword>
<evidence type="ECO:0000259" key="12">
    <source>
        <dbReference type="Pfam" id="PF06862"/>
    </source>
</evidence>
<dbReference type="Pfam" id="PF06862">
    <property type="entry name" value="Utp25_C"/>
    <property type="match status" value="1"/>
</dbReference>
<evidence type="ECO:0000256" key="8">
    <source>
        <dbReference type="ARBA" id="ARBA00023242"/>
    </source>
</evidence>
<dbReference type="AlphaFoldDB" id="A0A9W9N4J1"/>
<evidence type="ECO:0000256" key="4">
    <source>
        <dbReference type="ARBA" id="ARBA00011192"/>
    </source>
</evidence>
<comment type="subunit">
    <text evidence="4 10">Component of the ribosomal small subunit (SSU) processome composed of at least 40 protein subunits and snoRNA U3.</text>
</comment>
<evidence type="ECO:0000256" key="1">
    <source>
        <dbReference type="ARBA" id="ARBA00002883"/>
    </source>
</evidence>
<sequence length="705" mass="79435">MAPPRGRGGFRARGRGGRRGTTRRPNFSSSRLHDAESEESSGDDAPGSPLDETMGDETLMDEGSSSSDEEEENNGRPYNELLELLHANSDSTGPARKRRKVANGAKEDVPTIPVEEDSDQGEDALQEQAPSDDEEEAQEEDDDDVIGPFERHFNLPESSDLTKRIESITSNKWISSKKEVEGLRVVHSIPDVGEKASFLPAMKSTANLKLKNKLKPRVAELLPKITGPAQQIAPYVFDYQDVLFGNRTASSADDMREIMAVHAVNHLIKTRDQVLKNNARLAKDPDTDIECRDQGFTRPKILYILPTRQACVRVVDAISRIYQAEQQENKKRFTDTFSAREDASFENKTEDFRELFGGNDDDMFRLGLKFTRKTVKYFAQFYNSDIIFASPLGLRTIMDQADAKKRDHDFLSSIEVVVVDHADALLMQNWDHMTYIFQHFNLQPKEAHGCDFSRVRNWYLDNQARHVRQTVVLASYITPEINSLFSTHMQNTAGRVKITPTYAGAITELPLPVSVKQTFSRIDSLSPAKDPDARFKHFTTTILSSLVKSITGRNKNSAGTLVFVPSYLDFVRVRNHFATSAQTTNVSFGAISEYTEPRDISRARSHFMSGRHSVLLYTERAHHFRRYQLRGVKRVIMYGLPENPTFYQEIVGFLGLDPAAIVEAAEGGVRALFSKWDALKLERVVGTSRVGNMMREKGGDTFTFV</sequence>
<evidence type="ECO:0000256" key="6">
    <source>
        <dbReference type="ARBA" id="ARBA00022517"/>
    </source>
</evidence>
<dbReference type="Pfam" id="PF22916">
    <property type="entry name" value="UTP25_NTPase-like"/>
    <property type="match status" value="1"/>
</dbReference>
<evidence type="ECO:0000256" key="10">
    <source>
        <dbReference type="RuleBase" id="RU365070"/>
    </source>
</evidence>
<evidence type="ECO:0000256" key="3">
    <source>
        <dbReference type="ARBA" id="ARBA00009223"/>
    </source>
</evidence>
<reference evidence="14" key="2">
    <citation type="journal article" date="2023" name="IMA Fungus">
        <title>Comparative genomic study of the Penicillium genus elucidates a diverse pangenome and 15 lateral gene transfer events.</title>
        <authorList>
            <person name="Petersen C."/>
            <person name="Sorensen T."/>
            <person name="Nielsen M.R."/>
            <person name="Sondergaard T.E."/>
            <person name="Sorensen J.L."/>
            <person name="Fitzpatrick D.A."/>
            <person name="Frisvad J.C."/>
            <person name="Nielsen K.L."/>
        </authorList>
    </citation>
    <scope>NUCLEOTIDE SEQUENCE</scope>
    <source>
        <strain evidence="14">IBT 15544</strain>
    </source>
</reference>
<dbReference type="GO" id="GO:0034511">
    <property type="term" value="F:U3 snoRNA binding"/>
    <property type="evidence" value="ECO:0007669"/>
    <property type="project" value="InterPro"/>
</dbReference>
<feature type="compositionally biased region" description="Basic and acidic residues" evidence="11">
    <location>
        <begin position="149"/>
        <end position="158"/>
    </location>
</feature>
<keyword evidence="7 10" id="KW-0698">rRNA processing</keyword>
<dbReference type="InterPro" id="IPR053939">
    <property type="entry name" value="UTP25_C"/>
</dbReference>
<dbReference type="FunFam" id="3.40.50.300:FF:002356">
    <property type="entry name" value="U3 small nucleolar RNA-associated protein 25"/>
    <property type="match status" value="1"/>
</dbReference>
<feature type="domain" description="UTP25 C-terminal" evidence="12">
    <location>
        <begin position="512"/>
        <end position="704"/>
    </location>
</feature>
<feature type="domain" description="UTP25 NTP hydrolase-like" evidence="13">
    <location>
        <begin position="239"/>
        <end position="496"/>
    </location>
</feature>
<evidence type="ECO:0000256" key="9">
    <source>
        <dbReference type="ARBA" id="ARBA00023274"/>
    </source>
</evidence>
<accession>A0A9W9N4J1</accession>
<keyword evidence="15" id="KW-1185">Reference proteome</keyword>
<dbReference type="GO" id="GO:0000462">
    <property type="term" value="P:maturation of SSU-rRNA from tricistronic rRNA transcript (SSU-rRNA, 5.8S rRNA, LSU-rRNA)"/>
    <property type="evidence" value="ECO:0007669"/>
    <property type="project" value="TreeGrafter"/>
</dbReference>
<dbReference type="PANTHER" id="PTHR12933">
    <property type="entry name" value="ORF PROTEIN-RELATED"/>
    <property type="match status" value="1"/>
</dbReference>
<keyword evidence="6 10" id="KW-0690">Ribosome biogenesis</keyword>
<dbReference type="GeneID" id="83178643"/>
<dbReference type="InterPro" id="IPR027417">
    <property type="entry name" value="P-loop_NTPase"/>
</dbReference>
<dbReference type="EMBL" id="JAPQKR010000008">
    <property type="protein sequence ID" value="KAJ5212634.1"/>
    <property type="molecule type" value="Genomic_DNA"/>
</dbReference>
<organism evidence="14 15">
    <name type="scientific">Penicillium cinerascens</name>
    <dbReference type="NCBI Taxonomy" id="70096"/>
    <lineage>
        <taxon>Eukaryota</taxon>
        <taxon>Fungi</taxon>
        <taxon>Dikarya</taxon>
        <taxon>Ascomycota</taxon>
        <taxon>Pezizomycotina</taxon>
        <taxon>Eurotiomycetes</taxon>
        <taxon>Eurotiomycetidae</taxon>
        <taxon>Eurotiales</taxon>
        <taxon>Aspergillaceae</taxon>
        <taxon>Penicillium</taxon>
    </lineage>
</organism>
<comment type="subcellular location">
    <subcellularLocation>
        <location evidence="2 10">Nucleus</location>
        <location evidence="2 10">Nucleolus</location>
    </subcellularLocation>
</comment>
<reference evidence="14" key="1">
    <citation type="submission" date="2022-12" db="EMBL/GenBank/DDBJ databases">
        <authorList>
            <person name="Petersen C."/>
        </authorList>
    </citation>
    <scope>NUCLEOTIDE SEQUENCE</scope>
    <source>
        <strain evidence="14">IBT 15544</strain>
    </source>
</reference>
<comment type="caution">
    <text evidence="14">The sequence shown here is derived from an EMBL/GenBank/DDBJ whole genome shotgun (WGS) entry which is preliminary data.</text>
</comment>
<gene>
    <name evidence="14" type="ORF">N7498_004280</name>
</gene>
<evidence type="ECO:0000256" key="7">
    <source>
        <dbReference type="ARBA" id="ARBA00022552"/>
    </source>
</evidence>
<feature type="compositionally biased region" description="Acidic residues" evidence="11">
    <location>
        <begin position="114"/>
        <end position="145"/>
    </location>
</feature>
<dbReference type="GO" id="GO:0019843">
    <property type="term" value="F:rRNA binding"/>
    <property type="evidence" value="ECO:0007669"/>
    <property type="project" value="TreeGrafter"/>
</dbReference>
<evidence type="ECO:0000256" key="2">
    <source>
        <dbReference type="ARBA" id="ARBA00004604"/>
    </source>
</evidence>